<protein>
    <submittedName>
        <fullName evidence="3">4-hydroxyphenylacetate 3-monooxygenase</fullName>
    </submittedName>
</protein>
<dbReference type="PANTHER" id="PTHR30466">
    <property type="entry name" value="FLAVIN REDUCTASE"/>
    <property type="match status" value="1"/>
</dbReference>
<dbReference type="PANTHER" id="PTHR30466:SF1">
    <property type="entry name" value="FMN REDUCTASE (NADH) RUTF"/>
    <property type="match status" value="1"/>
</dbReference>
<dbReference type="GO" id="GO:0010181">
    <property type="term" value="F:FMN binding"/>
    <property type="evidence" value="ECO:0007669"/>
    <property type="project" value="InterPro"/>
</dbReference>
<dbReference type="InterPro" id="IPR012349">
    <property type="entry name" value="Split_barrel_FMN-bd"/>
</dbReference>
<organism evidence="3 4">
    <name type="scientific">Notoacmeibacter marinus</name>
    <dbReference type="NCBI Taxonomy" id="1876515"/>
    <lineage>
        <taxon>Bacteria</taxon>
        <taxon>Pseudomonadati</taxon>
        <taxon>Pseudomonadota</taxon>
        <taxon>Alphaproteobacteria</taxon>
        <taxon>Hyphomicrobiales</taxon>
        <taxon>Notoacmeibacteraceae</taxon>
        <taxon>Notoacmeibacter</taxon>
    </lineage>
</organism>
<dbReference type="SUPFAM" id="SSF50475">
    <property type="entry name" value="FMN-binding split barrel"/>
    <property type="match status" value="1"/>
</dbReference>
<sequence length="165" mass="17546">MARFAGAVHIVTTDGEAGRRGVTIIAGCSVSDDPPTVLVCLNRHNPANEAFVKNGNFALNTLSDGGVELADAFAGFTRESQDDRFARAEWTVLASGAPVLANAASVLDCEIEHTHDHATHRVLFGRVTALAIGPSLAPLIYYDRNYRQLAPAEKLSMATPGRESA</sequence>
<evidence type="ECO:0000313" key="3">
    <source>
        <dbReference type="EMBL" id="OXT00868.1"/>
    </source>
</evidence>
<name>A0A231UY43_9HYPH</name>
<dbReference type="GO" id="GO:0004497">
    <property type="term" value="F:monooxygenase activity"/>
    <property type="evidence" value="ECO:0007669"/>
    <property type="project" value="UniProtKB-KW"/>
</dbReference>
<evidence type="ECO:0000313" key="4">
    <source>
        <dbReference type="Proteomes" id="UP000215405"/>
    </source>
</evidence>
<feature type="domain" description="Flavin reductase like" evidence="2">
    <location>
        <begin position="1"/>
        <end position="148"/>
    </location>
</feature>
<dbReference type="SMART" id="SM00903">
    <property type="entry name" value="Flavin_Reduct"/>
    <property type="match status" value="1"/>
</dbReference>
<keyword evidence="1" id="KW-0560">Oxidoreductase</keyword>
<dbReference type="Proteomes" id="UP000215405">
    <property type="component" value="Unassembled WGS sequence"/>
</dbReference>
<keyword evidence="4" id="KW-1185">Reference proteome</keyword>
<proteinExistence type="predicted"/>
<gene>
    <name evidence="3" type="ORF">B7H23_08890</name>
</gene>
<keyword evidence="3" id="KW-0503">Monooxygenase</keyword>
<dbReference type="GO" id="GO:0006208">
    <property type="term" value="P:pyrimidine nucleobase catabolic process"/>
    <property type="evidence" value="ECO:0007669"/>
    <property type="project" value="TreeGrafter"/>
</dbReference>
<dbReference type="InterPro" id="IPR050268">
    <property type="entry name" value="NADH-dep_flavin_reductase"/>
</dbReference>
<evidence type="ECO:0000259" key="2">
    <source>
        <dbReference type="SMART" id="SM00903"/>
    </source>
</evidence>
<comment type="caution">
    <text evidence="3">The sequence shown here is derived from an EMBL/GenBank/DDBJ whole genome shotgun (WGS) entry which is preliminary data.</text>
</comment>
<reference evidence="4" key="1">
    <citation type="journal article" date="2017" name="Int. J. Syst. Evol. Microbiol.">
        <title>Notoacmeibacter marinus gen. nov., sp. nov., isolated from the gut of a limpet and proposal of Notoacmeibacteraceae fam. nov. in the order Rhizobiales of the class Alphaproteobacteria.</title>
        <authorList>
            <person name="Huang Z."/>
            <person name="Guo F."/>
            <person name="Lai Q."/>
        </authorList>
    </citation>
    <scope>NUCLEOTIDE SEQUENCE [LARGE SCALE GENOMIC DNA]</scope>
    <source>
        <strain evidence="4">XMTR2A4</strain>
    </source>
</reference>
<dbReference type="GO" id="GO:0042602">
    <property type="term" value="F:riboflavin reductase (NADPH) activity"/>
    <property type="evidence" value="ECO:0007669"/>
    <property type="project" value="TreeGrafter"/>
</dbReference>
<dbReference type="AlphaFoldDB" id="A0A231UY43"/>
<accession>A0A231UY43</accession>
<dbReference type="Gene3D" id="2.30.110.10">
    <property type="entry name" value="Electron Transport, Fmn-binding Protein, Chain A"/>
    <property type="match status" value="1"/>
</dbReference>
<dbReference type="Pfam" id="PF01613">
    <property type="entry name" value="Flavin_Reduct"/>
    <property type="match status" value="1"/>
</dbReference>
<dbReference type="InterPro" id="IPR002563">
    <property type="entry name" value="Flavin_Rdtase-like_dom"/>
</dbReference>
<evidence type="ECO:0000256" key="1">
    <source>
        <dbReference type="ARBA" id="ARBA00023002"/>
    </source>
</evidence>
<dbReference type="EMBL" id="NBYO01000002">
    <property type="protein sequence ID" value="OXT00868.1"/>
    <property type="molecule type" value="Genomic_DNA"/>
</dbReference>